<feature type="domain" description="Amidohydrolase 3" evidence="1">
    <location>
        <begin position="46"/>
        <end position="526"/>
    </location>
</feature>
<dbReference type="SUPFAM" id="SSF51556">
    <property type="entry name" value="Metallo-dependent hydrolases"/>
    <property type="match status" value="1"/>
</dbReference>
<keyword evidence="2" id="KW-0378">Hydrolase</keyword>
<dbReference type="InterPro" id="IPR011059">
    <property type="entry name" value="Metal-dep_hydrolase_composite"/>
</dbReference>
<organism evidence="2 3">
    <name type="scientific">Streptomyces lydicus</name>
    <dbReference type="NCBI Taxonomy" id="47763"/>
    <lineage>
        <taxon>Bacteria</taxon>
        <taxon>Bacillati</taxon>
        <taxon>Actinomycetota</taxon>
        <taxon>Actinomycetes</taxon>
        <taxon>Kitasatosporales</taxon>
        <taxon>Streptomycetaceae</taxon>
        <taxon>Streptomyces</taxon>
    </lineage>
</organism>
<reference evidence="2 3" key="1">
    <citation type="submission" date="2018-04" db="EMBL/GenBank/DDBJ databases">
        <title>Complete genome sequences of Streptomyces lydicus strain WYEC and characterization of antagonistic properties of biological control agents.</title>
        <authorList>
            <person name="Mariita R.M."/>
            <person name="Sello J.K."/>
        </authorList>
    </citation>
    <scope>NUCLEOTIDE SEQUENCE [LARGE SCALE GENOMIC DNA]</scope>
    <source>
        <strain evidence="2 3">WYEC 108</strain>
    </source>
</reference>
<sequence length="529" mass="55874">MFTADRVHTLATGTALPAFATVGEWIAAAGTVEELRARFPEAPVHDFGDRTVVPGFNDAHQHPTSMAEAMLHVDLSPERVRTHEELEAALRGRAAELPSGAWLIGARYDHGKTTGGTVIKRQDLDRICSDRPVMVTHIASHWAVFNSAALSAAGLDDDSEPPAGGAYGRDAEGRLDGVLYEQAMMHLRSSPAPGRDPVVPVSPLADRIEALGRYQRMMHSAGITSVGDAAVASDGLELLQAADAAGALTLRVNALLLYTAVPGMESIGLRTGLGGTRLRIGGVKALVDGAVAGGTCLLEEPYEGTCEHGIQAMSEAELHDVVRRVHGAGGTVCVHANGDRAIRLVLDAVEAAQAADPRPGTRHRIEHCSLVDDTILRRIAALGMVTVPFGSYVAFHGDKLTGWYGAKRLERMFAHRDLLDAGIPTAGSSDYPCGPYEPLLGLQSCVTRQTADGTVLGGNQRITAGEALALYTTGAAYAAGEEAVKGRLMPGMLADFTVLDEDPLTTDPQRLAAIGVSETWVGAQQVWQA</sequence>
<dbReference type="Pfam" id="PF07969">
    <property type="entry name" value="Amidohydro_3"/>
    <property type="match status" value="1"/>
</dbReference>
<dbReference type="EMBL" id="CP029042">
    <property type="protein sequence ID" value="AZS76261.1"/>
    <property type="molecule type" value="Genomic_DNA"/>
</dbReference>
<accession>A0A3Q9KF21</accession>
<proteinExistence type="predicted"/>
<dbReference type="PANTHER" id="PTHR22642">
    <property type="entry name" value="IMIDAZOLONEPROPIONASE"/>
    <property type="match status" value="1"/>
</dbReference>
<evidence type="ECO:0000313" key="3">
    <source>
        <dbReference type="Proteomes" id="UP000275579"/>
    </source>
</evidence>
<dbReference type="Gene3D" id="3.10.310.70">
    <property type="match status" value="1"/>
</dbReference>
<dbReference type="InterPro" id="IPR013108">
    <property type="entry name" value="Amidohydro_3"/>
</dbReference>
<dbReference type="SUPFAM" id="SSF51338">
    <property type="entry name" value="Composite domain of metallo-dependent hydrolases"/>
    <property type="match status" value="1"/>
</dbReference>
<dbReference type="InterPro" id="IPR032466">
    <property type="entry name" value="Metal_Hydrolase"/>
</dbReference>
<gene>
    <name evidence="2" type="ORF">DDE74_04150</name>
</gene>
<name>A0A3Q9KF21_9ACTN</name>
<dbReference type="Gene3D" id="2.30.40.10">
    <property type="entry name" value="Urease, subunit C, domain 1"/>
    <property type="match status" value="1"/>
</dbReference>
<dbReference type="Proteomes" id="UP000275579">
    <property type="component" value="Chromosome"/>
</dbReference>
<evidence type="ECO:0000259" key="1">
    <source>
        <dbReference type="Pfam" id="PF07969"/>
    </source>
</evidence>
<dbReference type="InterPro" id="IPR033932">
    <property type="entry name" value="YtcJ-like"/>
</dbReference>
<dbReference type="Gene3D" id="3.20.20.140">
    <property type="entry name" value="Metal-dependent hydrolases"/>
    <property type="match status" value="1"/>
</dbReference>
<dbReference type="CDD" id="cd01300">
    <property type="entry name" value="YtcJ_like"/>
    <property type="match status" value="1"/>
</dbReference>
<dbReference type="AlphaFoldDB" id="A0A3Q9KF21"/>
<evidence type="ECO:0000313" key="2">
    <source>
        <dbReference type="EMBL" id="AZS76261.1"/>
    </source>
</evidence>
<dbReference type="PANTHER" id="PTHR22642:SF2">
    <property type="entry name" value="PROTEIN LONG AFTER FAR-RED 3"/>
    <property type="match status" value="1"/>
</dbReference>
<protein>
    <submittedName>
        <fullName evidence="2">Amidohydrolase</fullName>
    </submittedName>
</protein>
<dbReference type="GO" id="GO:0016810">
    <property type="term" value="F:hydrolase activity, acting on carbon-nitrogen (but not peptide) bonds"/>
    <property type="evidence" value="ECO:0007669"/>
    <property type="project" value="InterPro"/>
</dbReference>